<dbReference type="PANTHER" id="PTHR33116">
    <property type="entry name" value="REVERSE TRANSCRIPTASE ZINC-BINDING DOMAIN-CONTAINING PROTEIN-RELATED-RELATED"/>
    <property type="match status" value="1"/>
</dbReference>
<comment type="caution">
    <text evidence="2">The sequence shown here is derived from an EMBL/GenBank/DDBJ whole genome shotgun (WGS) entry which is preliminary data.</text>
</comment>
<feature type="transmembrane region" description="Helical" evidence="1">
    <location>
        <begin position="53"/>
        <end position="74"/>
    </location>
</feature>
<evidence type="ECO:0000313" key="2">
    <source>
        <dbReference type="EMBL" id="MCH83867.1"/>
    </source>
</evidence>
<accession>A0A392M8P3</accession>
<proteinExistence type="predicted"/>
<keyword evidence="1" id="KW-1133">Transmembrane helix</keyword>
<name>A0A392M8P3_9FABA</name>
<evidence type="ECO:0000256" key="1">
    <source>
        <dbReference type="SAM" id="Phobius"/>
    </source>
</evidence>
<keyword evidence="1" id="KW-0812">Transmembrane</keyword>
<dbReference type="Proteomes" id="UP000265520">
    <property type="component" value="Unassembled WGS sequence"/>
</dbReference>
<evidence type="ECO:0000313" key="3">
    <source>
        <dbReference type="Proteomes" id="UP000265520"/>
    </source>
</evidence>
<sequence length="115" mass="13306">MAAMFLNCRIGVAPFKYLGLPVGDNPRLMATWKPMLDIIRRRVGSWGNKYLSFGGRIVMVNAVLNAIPIFYLSFLKMSVKVWREVVKIQRKFLWGGLSNRTKISWVKWDDVCKPK</sequence>
<protein>
    <submittedName>
        <fullName evidence="2">Ribonuclease H protein</fullName>
    </submittedName>
</protein>
<feature type="non-terminal residue" evidence="2">
    <location>
        <position position="115"/>
    </location>
</feature>
<keyword evidence="3" id="KW-1185">Reference proteome</keyword>
<organism evidence="2 3">
    <name type="scientific">Trifolium medium</name>
    <dbReference type="NCBI Taxonomy" id="97028"/>
    <lineage>
        <taxon>Eukaryota</taxon>
        <taxon>Viridiplantae</taxon>
        <taxon>Streptophyta</taxon>
        <taxon>Embryophyta</taxon>
        <taxon>Tracheophyta</taxon>
        <taxon>Spermatophyta</taxon>
        <taxon>Magnoliopsida</taxon>
        <taxon>eudicotyledons</taxon>
        <taxon>Gunneridae</taxon>
        <taxon>Pentapetalae</taxon>
        <taxon>rosids</taxon>
        <taxon>fabids</taxon>
        <taxon>Fabales</taxon>
        <taxon>Fabaceae</taxon>
        <taxon>Papilionoideae</taxon>
        <taxon>50 kb inversion clade</taxon>
        <taxon>NPAAA clade</taxon>
        <taxon>Hologalegina</taxon>
        <taxon>IRL clade</taxon>
        <taxon>Trifolieae</taxon>
        <taxon>Trifolium</taxon>
    </lineage>
</organism>
<gene>
    <name evidence="2" type="ORF">A2U01_0004694</name>
</gene>
<dbReference type="EMBL" id="LXQA010005877">
    <property type="protein sequence ID" value="MCH83867.1"/>
    <property type="molecule type" value="Genomic_DNA"/>
</dbReference>
<dbReference type="AlphaFoldDB" id="A0A392M8P3"/>
<keyword evidence="1" id="KW-0472">Membrane</keyword>
<reference evidence="2 3" key="1">
    <citation type="journal article" date="2018" name="Front. Plant Sci.">
        <title>Red Clover (Trifolium pratense) and Zigzag Clover (T. medium) - A Picture of Genomic Similarities and Differences.</title>
        <authorList>
            <person name="Dluhosova J."/>
            <person name="Istvanek J."/>
            <person name="Nedelnik J."/>
            <person name="Repkova J."/>
        </authorList>
    </citation>
    <scope>NUCLEOTIDE SEQUENCE [LARGE SCALE GENOMIC DNA]</scope>
    <source>
        <strain evidence="3">cv. 10/8</strain>
        <tissue evidence="2">Leaf</tissue>
    </source>
</reference>
<dbReference type="PANTHER" id="PTHR33116:SF78">
    <property type="entry name" value="OS12G0587133 PROTEIN"/>
    <property type="match status" value="1"/>
</dbReference>